<feature type="region of interest" description="Disordered" evidence="1">
    <location>
        <begin position="171"/>
        <end position="417"/>
    </location>
</feature>
<evidence type="ECO:0000313" key="2">
    <source>
        <dbReference type="EMBL" id="AWY97999.1"/>
    </source>
</evidence>
<dbReference type="InterPro" id="IPR007499">
    <property type="entry name" value="ERF_bacteria_virus"/>
</dbReference>
<dbReference type="KEGG" id="blau:DQQ01_07435"/>
<dbReference type="Proteomes" id="UP000250003">
    <property type="component" value="Chromosome"/>
</dbReference>
<dbReference type="AlphaFoldDB" id="A0A2Z4UB01"/>
<keyword evidence="3" id="KW-1185">Reference proteome</keyword>
<feature type="compositionally biased region" description="Acidic residues" evidence="1">
    <location>
        <begin position="404"/>
        <end position="417"/>
    </location>
</feature>
<protein>
    <recommendedName>
        <fullName evidence="4">ERF superfamily</fullName>
    </recommendedName>
</protein>
<name>A0A2Z4UB01_9FIRM</name>
<proteinExistence type="predicted"/>
<dbReference type="Pfam" id="PF04404">
    <property type="entry name" value="ERF"/>
    <property type="match status" value="1"/>
</dbReference>
<reference evidence="3" key="1">
    <citation type="submission" date="2018-06" db="EMBL/GenBank/DDBJ databases">
        <title>Description of Blautia argi sp. nov., a new anaerobic isolated from dog feces.</title>
        <authorList>
            <person name="Chang Y.-H."/>
            <person name="Paek J."/>
            <person name="Shin Y."/>
        </authorList>
    </citation>
    <scope>NUCLEOTIDE SEQUENCE [LARGE SCALE GENOMIC DNA]</scope>
    <source>
        <strain evidence="3">KCTC 15426</strain>
    </source>
</reference>
<feature type="compositionally biased region" description="Basic and acidic residues" evidence="1">
    <location>
        <begin position="298"/>
        <end position="337"/>
    </location>
</feature>
<feature type="compositionally biased region" description="Basic and acidic residues" evidence="1">
    <location>
        <begin position="254"/>
        <end position="280"/>
    </location>
</feature>
<organism evidence="2 3">
    <name type="scientific">Blautia argi</name>
    <dbReference type="NCBI Taxonomy" id="1912897"/>
    <lineage>
        <taxon>Bacteria</taxon>
        <taxon>Bacillati</taxon>
        <taxon>Bacillota</taxon>
        <taxon>Clostridia</taxon>
        <taxon>Lachnospirales</taxon>
        <taxon>Lachnospiraceae</taxon>
        <taxon>Blautia</taxon>
    </lineage>
</organism>
<feature type="compositionally biased region" description="Basic and acidic residues" evidence="1">
    <location>
        <begin position="183"/>
        <end position="208"/>
    </location>
</feature>
<sequence length="503" mass="57385">MGRRRNLSGRSKGYLVLQCHGRTETGCLIERTGGHRMENKETMNLQQKLIAISNEMPKLLKKHYSDEVDYDFVKIDDIFELLNPAFTKHHICLQELEETDAAYSKVDGSWIYTAKLTFFIVNADCLEEKERVSIQLVGDHLDSPAKAKGAAWTYGFKYFFLYKFRMKQETEDPDMKGTPNGPDKSKERVEYKKSEVPVKPQKPEKKASDVIADSPLAQPPQEDKKRNKDTIIQADFFPDPAAFLEESEEAETAEDMKVQETKRLEKQSSEAAEVVHHQETAEQEVLLEETQPDSLTNEGKDILDSSSIEDLKDEKPEREPNENNLEEKSKEGKKGPKESGLQSHKKKEEDGFGQMNLLDFSAQQTKEAEVQETESSETKAADTAQEIAEEKEMKEKSSVSAPSEDFEEAKEEVPFEEIDEEDFFLQLQRDMESEAEKKPLTVEAAKKVICPYALFEGKSFGEMLGTEAGYRQLQWFANEYRGSDFKMKEAAQLLLEDCEQKAA</sequence>
<dbReference type="OrthoDB" id="2057395at2"/>
<feature type="compositionally biased region" description="Basic and acidic residues" evidence="1">
    <location>
        <begin position="388"/>
        <end position="397"/>
    </location>
</feature>
<evidence type="ECO:0000313" key="3">
    <source>
        <dbReference type="Proteomes" id="UP000250003"/>
    </source>
</evidence>
<dbReference type="EMBL" id="CP030280">
    <property type="protein sequence ID" value="AWY97999.1"/>
    <property type="molecule type" value="Genomic_DNA"/>
</dbReference>
<evidence type="ECO:0000256" key="1">
    <source>
        <dbReference type="SAM" id="MobiDB-lite"/>
    </source>
</evidence>
<evidence type="ECO:0008006" key="4">
    <source>
        <dbReference type="Google" id="ProtNLM"/>
    </source>
</evidence>
<feature type="compositionally biased region" description="Acidic residues" evidence="1">
    <location>
        <begin position="281"/>
        <end position="291"/>
    </location>
</feature>
<accession>A0A2Z4UB01</accession>
<gene>
    <name evidence="2" type="ORF">DQQ01_07435</name>
</gene>